<dbReference type="AlphaFoldDB" id="A0A0K2LCI5"/>
<dbReference type="STRING" id="1074467.JP39_05690"/>
<dbReference type="OrthoDB" id="2427986at2"/>
<comment type="function">
    <text evidence="2">Antitoxin component of a type II toxin-antitoxin (TA) system.</text>
</comment>
<dbReference type="Gene3D" id="3.40.1620.10">
    <property type="entry name" value="YefM-like domain"/>
    <property type="match status" value="1"/>
</dbReference>
<reference evidence="3 4" key="1">
    <citation type="submission" date="2015-08" db="EMBL/GenBank/DDBJ databases">
        <title>Genomic sequence of Lactobacillus heilongjiangensis DSM 28069, isolated from Chinese traditional pickle.</title>
        <authorList>
            <person name="Jiang X."/>
            <person name="Zheng B."/>
            <person name="Cheng H."/>
        </authorList>
    </citation>
    <scope>NUCLEOTIDE SEQUENCE [LARGE SCALE GENOMIC DNA]</scope>
    <source>
        <strain evidence="3 4">DSM 28069</strain>
    </source>
</reference>
<evidence type="ECO:0000256" key="2">
    <source>
        <dbReference type="RuleBase" id="RU362080"/>
    </source>
</evidence>
<keyword evidence="4" id="KW-1185">Reference proteome</keyword>
<evidence type="ECO:0000313" key="3">
    <source>
        <dbReference type="EMBL" id="ALB28893.1"/>
    </source>
</evidence>
<protein>
    <recommendedName>
        <fullName evidence="2">Antitoxin</fullName>
    </recommendedName>
</protein>
<accession>A0A0K2LCI5</accession>
<evidence type="ECO:0000256" key="1">
    <source>
        <dbReference type="ARBA" id="ARBA00009981"/>
    </source>
</evidence>
<dbReference type="Proteomes" id="UP000061546">
    <property type="component" value="Chromosome"/>
</dbReference>
<gene>
    <name evidence="3" type="ORF">JP39_05690</name>
</gene>
<proteinExistence type="inferred from homology"/>
<dbReference type="NCBIfam" id="TIGR01552">
    <property type="entry name" value="phd_fam"/>
    <property type="match status" value="1"/>
</dbReference>
<dbReference type="InterPro" id="IPR036165">
    <property type="entry name" value="YefM-like_sf"/>
</dbReference>
<dbReference type="Pfam" id="PF02604">
    <property type="entry name" value="PhdYeFM_antitox"/>
    <property type="match status" value="1"/>
</dbReference>
<comment type="similarity">
    <text evidence="1 2">Belongs to the phD/YefM antitoxin family.</text>
</comment>
<organism evidence="3 4">
    <name type="scientific">Companilactobacillus heilongjiangensis</name>
    <dbReference type="NCBI Taxonomy" id="1074467"/>
    <lineage>
        <taxon>Bacteria</taxon>
        <taxon>Bacillati</taxon>
        <taxon>Bacillota</taxon>
        <taxon>Bacilli</taxon>
        <taxon>Lactobacillales</taxon>
        <taxon>Lactobacillaceae</taxon>
        <taxon>Companilactobacillus</taxon>
    </lineage>
</organism>
<dbReference type="SUPFAM" id="SSF143120">
    <property type="entry name" value="YefM-like"/>
    <property type="match status" value="1"/>
</dbReference>
<sequence>MLGVITLEKVTNLAHARENLNDIIKSVNNNSTPIEIIGPTPDESAVIMSLKDYRSFKETLYLLNDGTLNKVHQNMTDNAKEMDITGGIDWDKIN</sequence>
<evidence type="ECO:0000313" key="4">
    <source>
        <dbReference type="Proteomes" id="UP000061546"/>
    </source>
</evidence>
<dbReference type="InterPro" id="IPR006442">
    <property type="entry name" value="Antitoxin_Phd/YefM"/>
</dbReference>
<name>A0A0K2LCI5_9LACO</name>
<dbReference type="EMBL" id="CP012559">
    <property type="protein sequence ID" value="ALB28893.1"/>
    <property type="molecule type" value="Genomic_DNA"/>
</dbReference>
<dbReference type="KEGG" id="lhi:JP39_05690"/>